<evidence type="ECO:0000313" key="2">
    <source>
        <dbReference type="EMBL" id="JAD58575.1"/>
    </source>
</evidence>
<sequence>MSFSHTSMKFGTTSKAGLHYTD</sequence>
<name>A0A0A9BBI4_ARUDO</name>
<organism evidence="2">
    <name type="scientific">Arundo donax</name>
    <name type="common">Giant reed</name>
    <name type="synonym">Donax arundinaceus</name>
    <dbReference type="NCBI Taxonomy" id="35708"/>
    <lineage>
        <taxon>Eukaryota</taxon>
        <taxon>Viridiplantae</taxon>
        <taxon>Streptophyta</taxon>
        <taxon>Embryophyta</taxon>
        <taxon>Tracheophyta</taxon>
        <taxon>Spermatophyta</taxon>
        <taxon>Magnoliopsida</taxon>
        <taxon>Liliopsida</taxon>
        <taxon>Poales</taxon>
        <taxon>Poaceae</taxon>
        <taxon>PACMAD clade</taxon>
        <taxon>Arundinoideae</taxon>
        <taxon>Arundineae</taxon>
        <taxon>Arundo</taxon>
    </lineage>
</organism>
<reference evidence="2" key="1">
    <citation type="submission" date="2014-09" db="EMBL/GenBank/DDBJ databases">
        <authorList>
            <person name="Magalhaes I.L.F."/>
            <person name="Oliveira U."/>
            <person name="Santos F.R."/>
            <person name="Vidigal T.H.D.A."/>
            <person name="Brescovit A.D."/>
            <person name="Santos A.J."/>
        </authorList>
    </citation>
    <scope>NUCLEOTIDE SEQUENCE</scope>
    <source>
        <tissue evidence="2">Shoot tissue taken approximately 20 cm above the soil surface</tissue>
    </source>
</reference>
<dbReference type="EMBL" id="GBRH01239320">
    <property type="protein sequence ID" value="JAD58575.1"/>
    <property type="molecule type" value="Transcribed_RNA"/>
</dbReference>
<evidence type="ECO:0000256" key="1">
    <source>
        <dbReference type="SAM" id="MobiDB-lite"/>
    </source>
</evidence>
<feature type="region of interest" description="Disordered" evidence="1">
    <location>
        <begin position="1"/>
        <end position="22"/>
    </location>
</feature>
<accession>A0A0A9BBI4</accession>
<proteinExistence type="predicted"/>
<reference evidence="2" key="2">
    <citation type="journal article" date="2015" name="Data Brief">
        <title>Shoot transcriptome of the giant reed, Arundo donax.</title>
        <authorList>
            <person name="Barrero R.A."/>
            <person name="Guerrero F.D."/>
            <person name="Moolhuijzen P."/>
            <person name="Goolsby J.A."/>
            <person name="Tidwell J."/>
            <person name="Bellgard S.E."/>
            <person name="Bellgard M.I."/>
        </authorList>
    </citation>
    <scope>NUCLEOTIDE SEQUENCE</scope>
    <source>
        <tissue evidence="2">Shoot tissue taken approximately 20 cm above the soil surface</tissue>
    </source>
</reference>
<feature type="compositionally biased region" description="Polar residues" evidence="1">
    <location>
        <begin position="1"/>
        <end position="15"/>
    </location>
</feature>
<protein>
    <submittedName>
        <fullName evidence="2">Uncharacterized protein</fullName>
    </submittedName>
</protein>
<dbReference type="AlphaFoldDB" id="A0A0A9BBI4"/>